<sequence>MSFVMFIGVDILEYLASWASSKSKIFSGESLIVELSESLGDEVKAQYIEIEGNGLLSRATLWETGNLVLEAIDIESEQHAISEIYELRDHAQIDDKLNWWLSEIATYEKV</sequence>
<evidence type="ECO:0000313" key="1">
    <source>
        <dbReference type="EMBL" id="KAB0285287.1"/>
    </source>
</evidence>
<reference evidence="1 2" key="1">
    <citation type="submission" date="2019-09" db="EMBL/GenBank/DDBJ databases">
        <title>Whole genome sequence of Vibrio fortis.</title>
        <authorList>
            <person name="Das S.K."/>
        </authorList>
    </citation>
    <scope>NUCLEOTIDE SEQUENCE [LARGE SCALE GENOMIC DNA]</scope>
    <source>
        <strain evidence="1 2">AN60</strain>
    </source>
</reference>
<gene>
    <name evidence="1" type="ORF">F2P58_22430</name>
</gene>
<protein>
    <submittedName>
        <fullName evidence="1">Uncharacterized protein</fullName>
    </submittedName>
</protein>
<dbReference type="AlphaFoldDB" id="A0A5N3QST2"/>
<dbReference type="Pfam" id="PF24689">
    <property type="entry name" value="TriTu"/>
    <property type="match status" value="1"/>
</dbReference>
<dbReference type="InterPro" id="IPR057062">
    <property type="entry name" value="TriTu"/>
</dbReference>
<proteinExistence type="predicted"/>
<dbReference type="RefSeq" id="WP_150872998.1">
    <property type="nucleotide sequence ID" value="NZ_VWSE01000010.1"/>
</dbReference>
<dbReference type="Proteomes" id="UP000326789">
    <property type="component" value="Unassembled WGS sequence"/>
</dbReference>
<accession>A0A5N3QST2</accession>
<evidence type="ECO:0000313" key="2">
    <source>
        <dbReference type="Proteomes" id="UP000326789"/>
    </source>
</evidence>
<name>A0A5N3QST2_9VIBR</name>
<organism evidence="1 2">
    <name type="scientific">Vibrio fortis</name>
    <dbReference type="NCBI Taxonomy" id="212667"/>
    <lineage>
        <taxon>Bacteria</taxon>
        <taxon>Pseudomonadati</taxon>
        <taxon>Pseudomonadota</taxon>
        <taxon>Gammaproteobacteria</taxon>
        <taxon>Vibrionales</taxon>
        <taxon>Vibrionaceae</taxon>
        <taxon>Vibrio</taxon>
    </lineage>
</organism>
<dbReference type="EMBL" id="VWSE01000010">
    <property type="protein sequence ID" value="KAB0285287.1"/>
    <property type="molecule type" value="Genomic_DNA"/>
</dbReference>
<comment type="caution">
    <text evidence="1">The sequence shown here is derived from an EMBL/GenBank/DDBJ whole genome shotgun (WGS) entry which is preliminary data.</text>
</comment>